<feature type="transmembrane region" description="Helical" evidence="1">
    <location>
        <begin position="40"/>
        <end position="64"/>
    </location>
</feature>
<keyword evidence="1" id="KW-1133">Transmembrane helix</keyword>
<keyword evidence="1" id="KW-0472">Membrane</keyword>
<reference evidence="2 3" key="1">
    <citation type="submission" date="2020-01" db="EMBL/GenBank/DDBJ databases">
        <title>Sphingomonas sp. strain CSW-10.</title>
        <authorList>
            <person name="Chen W.-M."/>
        </authorList>
    </citation>
    <scope>NUCLEOTIDE SEQUENCE [LARGE SCALE GENOMIC DNA]</scope>
    <source>
        <strain evidence="2 3">CSW-10</strain>
    </source>
</reference>
<feature type="transmembrane region" description="Helical" evidence="1">
    <location>
        <begin position="12"/>
        <end position="28"/>
    </location>
</feature>
<name>A0A6M4ASC1_9SPHN</name>
<evidence type="ECO:0000313" key="2">
    <source>
        <dbReference type="EMBL" id="QJQ31965.1"/>
    </source>
</evidence>
<dbReference type="AlphaFoldDB" id="A0A6M4ASC1"/>
<organism evidence="2 3">
    <name type="scientific">Sphingomonas lacunae</name>
    <dbReference type="NCBI Taxonomy" id="2698828"/>
    <lineage>
        <taxon>Bacteria</taxon>
        <taxon>Pseudomonadati</taxon>
        <taxon>Pseudomonadota</taxon>
        <taxon>Alphaproteobacteria</taxon>
        <taxon>Sphingomonadales</taxon>
        <taxon>Sphingomonadaceae</taxon>
        <taxon>Sphingomonas</taxon>
    </lineage>
</organism>
<dbReference type="Proteomes" id="UP000503018">
    <property type="component" value="Chromosome"/>
</dbReference>
<sequence>MMEFLHSGSGRVAIVTGLIAALLVYFLVDFSPDTGNSARLLMSIFLGAFAGFGVWSFAGIPALIADLIGLVRGRGTAPSALPVHASADRPLLAPARKGLVRRVVKLMGDEGVFAPDVPDPAMLFEGVADWDGPVTQAAVLGALAEANYWHPGFDPELCMTNVVLHDSHAEQFAEVLRGQIADLVRLACGALDVRDVAIDLTLLNGPGPHPPCTIGMTVNGEPVTLCYAPAGKYLSTHIHVALARALKAADCGKRLAWLWCDQGAWISCLSDGAVERLNSGPGFDKAGFGGWEWIETSDSIAAAGAAV</sequence>
<accession>A0A6M4ASC1</accession>
<proteinExistence type="predicted"/>
<keyword evidence="3" id="KW-1185">Reference proteome</keyword>
<dbReference type="RefSeq" id="WP_169944660.1">
    <property type="nucleotide sequence ID" value="NZ_CP053015.1"/>
</dbReference>
<protein>
    <submittedName>
        <fullName evidence="2">Uncharacterized protein</fullName>
    </submittedName>
</protein>
<dbReference type="KEGG" id="slan:GV829_05450"/>
<dbReference type="EMBL" id="CP053015">
    <property type="protein sequence ID" value="QJQ31965.1"/>
    <property type="molecule type" value="Genomic_DNA"/>
</dbReference>
<evidence type="ECO:0000313" key="3">
    <source>
        <dbReference type="Proteomes" id="UP000503018"/>
    </source>
</evidence>
<evidence type="ECO:0000256" key="1">
    <source>
        <dbReference type="SAM" id="Phobius"/>
    </source>
</evidence>
<keyword evidence="1" id="KW-0812">Transmembrane</keyword>
<gene>
    <name evidence="2" type="ORF">GV829_05450</name>
</gene>